<dbReference type="GO" id="GO:0004722">
    <property type="term" value="F:protein serine/threonine phosphatase activity"/>
    <property type="evidence" value="ECO:0007669"/>
    <property type="project" value="InterPro"/>
</dbReference>
<dbReference type="InterPro" id="IPR015655">
    <property type="entry name" value="PP2C"/>
</dbReference>
<dbReference type="InterPro" id="IPR001932">
    <property type="entry name" value="PPM-type_phosphatase-like_dom"/>
</dbReference>
<reference evidence="2" key="1">
    <citation type="submission" date="2021-02" db="EMBL/GenBank/DDBJ databases">
        <authorList>
            <person name="Nowell W R."/>
        </authorList>
    </citation>
    <scope>NUCLEOTIDE SEQUENCE</scope>
</reference>
<dbReference type="SUPFAM" id="SSF81606">
    <property type="entry name" value="PP2C-like"/>
    <property type="match status" value="1"/>
</dbReference>
<dbReference type="Proteomes" id="UP000663866">
    <property type="component" value="Unassembled WGS sequence"/>
</dbReference>
<evidence type="ECO:0000313" key="3">
    <source>
        <dbReference type="Proteomes" id="UP000663866"/>
    </source>
</evidence>
<dbReference type="PANTHER" id="PTHR47992">
    <property type="entry name" value="PROTEIN PHOSPHATASE"/>
    <property type="match status" value="1"/>
</dbReference>
<protein>
    <recommendedName>
        <fullName evidence="1">PPM-type phosphatase domain-containing protein</fullName>
    </recommendedName>
</protein>
<proteinExistence type="predicted"/>
<organism evidence="2 3">
    <name type="scientific">Rotaria magnacalcarata</name>
    <dbReference type="NCBI Taxonomy" id="392030"/>
    <lineage>
        <taxon>Eukaryota</taxon>
        <taxon>Metazoa</taxon>
        <taxon>Spiralia</taxon>
        <taxon>Gnathifera</taxon>
        <taxon>Rotifera</taxon>
        <taxon>Eurotatoria</taxon>
        <taxon>Bdelloidea</taxon>
        <taxon>Philodinida</taxon>
        <taxon>Philodinidae</taxon>
        <taxon>Rotaria</taxon>
    </lineage>
</organism>
<evidence type="ECO:0000259" key="1">
    <source>
        <dbReference type="PROSITE" id="PS51746"/>
    </source>
</evidence>
<gene>
    <name evidence="2" type="ORF">OVN521_LOCUS4733</name>
</gene>
<dbReference type="Pfam" id="PF00481">
    <property type="entry name" value="PP2C"/>
    <property type="match status" value="1"/>
</dbReference>
<dbReference type="AlphaFoldDB" id="A0A819C9G5"/>
<dbReference type="SMART" id="SM00332">
    <property type="entry name" value="PP2Cc"/>
    <property type="match status" value="1"/>
</dbReference>
<dbReference type="Gene3D" id="3.60.40.10">
    <property type="entry name" value="PPM-type phosphatase domain"/>
    <property type="match status" value="2"/>
</dbReference>
<comment type="caution">
    <text evidence="2">The sequence shown here is derived from an EMBL/GenBank/DDBJ whole genome shotgun (WGS) entry which is preliminary data.</text>
</comment>
<dbReference type="PROSITE" id="PS51746">
    <property type="entry name" value="PPM_2"/>
    <property type="match status" value="1"/>
</dbReference>
<keyword evidence="3" id="KW-1185">Reference proteome</keyword>
<dbReference type="InterPro" id="IPR036457">
    <property type="entry name" value="PPM-type-like_dom_sf"/>
</dbReference>
<sequence>MLDSESEAELQKDETLHYFSSTPTQHGHTTCALGHIIDHTKPDITVLCELCKCFLHVSELKTHTIYHNALKLYKFKEVPNKIDVILRRRDLLIQRMQRLNNISTESYFKYVKTINDGFQILKRTIEPYMYAENGCLYENREASCVQGFSFVPRNRLFLSIGMCTSQNKQNKADMEDTMRFIDCFGGKEKFAYVGLFDGYNGKASSSLCREHFHDAILFEMSKLINEMNGVEAEETLINRLYARMIDPSSEFSNVKNIGDVYRLAYLKMDHLLSRGVNETSSVRWSGTSACTAVIVTNDKIDELLADLENDDNPDDEKKGRIVLGHIHVANCGSVEALECIILATEGLWQVLQNDVVVDIVTQSLPSHHLPIPDRVETALRSVLEKYGKTTHTPYFTHEDEVLNCMNELLYLIEENSDGDNQNDKMNFLSTCNRAVQCSEDEIHQEIWNSLSSECRIRLELAQTIAERLVSAALLAQSKTNVSVICLLLPGAAV</sequence>
<evidence type="ECO:0000313" key="2">
    <source>
        <dbReference type="EMBL" id="CAF3815773.1"/>
    </source>
</evidence>
<feature type="domain" description="PPM-type phosphatase" evidence="1">
    <location>
        <begin position="159"/>
        <end position="488"/>
    </location>
</feature>
<dbReference type="EMBL" id="CAJOBG010000447">
    <property type="protein sequence ID" value="CAF3815773.1"/>
    <property type="molecule type" value="Genomic_DNA"/>
</dbReference>
<accession>A0A819C9G5</accession>
<name>A0A819C9G5_9BILA</name>